<keyword evidence="2" id="KW-0560">Oxidoreductase</keyword>
<dbReference type="CDD" id="cd02809">
    <property type="entry name" value="alpha_hydroxyacid_oxid_FMN"/>
    <property type="match status" value="1"/>
</dbReference>
<dbReference type="Pfam" id="PF01070">
    <property type="entry name" value="FMN_dh"/>
    <property type="match status" value="1"/>
</dbReference>
<evidence type="ECO:0000313" key="6">
    <source>
        <dbReference type="Proteomes" id="UP001525968"/>
    </source>
</evidence>
<comment type="cofactor">
    <cofactor evidence="1">
        <name>FMN</name>
        <dbReference type="ChEBI" id="CHEBI:58210"/>
    </cofactor>
</comment>
<sequence>MTSTFRLEDFAAPNSASPASAGAPALPRRLRKMLSLDDFEDAARDFLPGPIFAYVSGGCETNRSLQGNRSAFADYGWQTRILKNTSARTLATRLLGEEYAAPFGIAPMGISALSAYRGDLVQAQAAGAANIPMILSGTSLIPMEEVARANPRAWFQAYVPGEPERIALLLDRVERAGFGTLVVTADTPVSGNRENNLRAGFSTPLRPSLRLAWEGITHPGWLWGTALRTLLCNGMPHFENSQAQRGAPILSSTVTRDFGARDHLNWEHFDLIRRRWKGKLVLKGILHRDDAVQARDHGADGIILSNHGGRQLDGAVSPLQVLPGVVQALGSDYPVMMDSGFRRGNDVLLALALGAKFVFVGRPFNYAGAVAGEAGVRHAIGILASEIMRNMALIGVTSPADLGREHLFSRLS</sequence>
<reference evidence="5 6" key="1">
    <citation type="submission" date="2022-09" db="EMBL/GenBank/DDBJ databases">
        <title>Draft genome of isolate Be4.</title>
        <authorList>
            <person name="Sanchez-Castro I."/>
            <person name="Martinez-Rodriguez P."/>
            <person name="Descostes M."/>
            <person name="Merroun M."/>
        </authorList>
    </citation>
    <scope>NUCLEOTIDE SEQUENCE [LARGE SCALE GENOMIC DNA]</scope>
    <source>
        <strain evidence="5 6">Be4</strain>
    </source>
</reference>
<evidence type="ECO:0000256" key="1">
    <source>
        <dbReference type="ARBA" id="ARBA00001917"/>
    </source>
</evidence>
<dbReference type="SUPFAM" id="SSF51395">
    <property type="entry name" value="FMN-linked oxidoreductases"/>
    <property type="match status" value="1"/>
</dbReference>
<comment type="caution">
    <text evidence="5">The sequence shown here is derived from an EMBL/GenBank/DDBJ whole genome shotgun (WGS) entry which is preliminary data.</text>
</comment>
<comment type="similarity">
    <text evidence="3">Belongs to the FMN-dependent alpha-hydroxy acid dehydrogenase family.</text>
</comment>
<evidence type="ECO:0000256" key="3">
    <source>
        <dbReference type="ARBA" id="ARBA00024042"/>
    </source>
</evidence>
<dbReference type="RefSeq" id="WP_261501562.1">
    <property type="nucleotide sequence ID" value="NZ_JAODYH010000008.1"/>
</dbReference>
<dbReference type="PANTHER" id="PTHR10578:SF143">
    <property type="entry name" value="FMN-DEPENDENT ALPHA-HYDROXY ACID DEHYDROGENASE PB1A11.03"/>
    <property type="match status" value="1"/>
</dbReference>
<keyword evidence="6" id="KW-1185">Reference proteome</keyword>
<dbReference type="InterPro" id="IPR037396">
    <property type="entry name" value="FMN_HAD"/>
</dbReference>
<protein>
    <submittedName>
        <fullName evidence="5">Alpha-hydroxy-acid oxidizing protein</fullName>
    </submittedName>
</protein>
<dbReference type="Gene3D" id="3.20.20.70">
    <property type="entry name" value="Aldolase class I"/>
    <property type="match status" value="1"/>
</dbReference>
<feature type="domain" description="FMN hydroxy acid dehydrogenase" evidence="4">
    <location>
        <begin position="28"/>
        <end position="412"/>
    </location>
</feature>
<name>A0ABT2PSQ5_9BURK</name>
<evidence type="ECO:0000313" key="5">
    <source>
        <dbReference type="EMBL" id="MCT9812312.1"/>
    </source>
</evidence>
<dbReference type="PROSITE" id="PS00557">
    <property type="entry name" value="FMN_HYDROXY_ACID_DH_1"/>
    <property type="match status" value="1"/>
</dbReference>
<evidence type="ECO:0000256" key="2">
    <source>
        <dbReference type="ARBA" id="ARBA00023002"/>
    </source>
</evidence>
<dbReference type="PANTHER" id="PTHR10578">
    <property type="entry name" value="S -2-HYDROXY-ACID OXIDASE-RELATED"/>
    <property type="match status" value="1"/>
</dbReference>
<gene>
    <name evidence="5" type="ORF">N0K08_16840</name>
</gene>
<dbReference type="InterPro" id="IPR013785">
    <property type="entry name" value="Aldolase_TIM"/>
</dbReference>
<accession>A0ABT2PSQ5</accession>
<dbReference type="PROSITE" id="PS51349">
    <property type="entry name" value="FMN_HYDROXY_ACID_DH_2"/>
    <property type="match status" value="1"/>
</dbReference>
<organism evidence="5 6">
    <name type="scientific">Acidovorax bellezanensis</name>
    <dbReference type="NCBI Taxonomy" id="2976702"/>
    <lineage>
        <taxon>Bacteria</taxon>
        <taxon>Pseudomonadati</taxon>
        <taxon>Pseudomonadota</taxon>
        <taxon>Betaproteobacteria</taxon>
        <taxon>Burkholderiales</taxon>
        <taxon>Comamonadaceae</taxon>
        <taxon>Acidovorax</taxon>
    </lineage>
</organism>
<dbReference type="PIRSF" id="PIRSF000138">
    <property type="entry name" value="Al-hdrx_acd_dh"/>
    <property type="match status" value="1"/>
</dbReference>
<dbReference type="InterPro" id="IPR008259">
    <property type="entry name" value="FMN_hydac_DH_AS"/>
</dbReference>
<dbReference type="InterPro" id="IPR012133">
    <property type="entry name" value="Alpha-hydoxy_acid_DH_FMN"/>
</dbReference>
<dbReference type="InterPro" id="IPR000262">
    <property type="entry name" value="FMN-dep_DH"/>
</dbReference>
<evidence type="ECO:0000259" key="4">
    <source>
        <dbReference type="PROSITE" id="PS51349"/>
    </source>
</evidence>
<dbReference type="Proteomes" id="UP001525968">
    <property type="component" value="Unassembled WGS sequence"/>
</dbReference>
<dbReference type="EMBL" id="JAODYH010000008">
    <property type="protein sequence ID" value="MCT9812312.1"/>
    <property type="molecule type" value="Genomic_DNA"/>
</dbReference>
<proteinExistence type="inferred from homology"/>